<dbReference type="STRING" id="77044.A0A1W2TKN9"/>
<dbReference type="Pfam" id="PF06985">
    <property type="entry name" value="HET"/>
    <property type="match status" value="1"/>
</dbReference>
<evidence type="ECO:0000313" key="3">
    <source>
        <dbReference type="EMBL" id="GAP88836.1"/>
    </source>
</evidence>
<evidence type="ECO:0000256" key="1">
    <source>
        <dbReference type="SAM" id="MobiDB-lite"/>
    </source>
</evidence>
<feature type="domain" description="WW" evidence="2">
    <location>
        <begin position="69"/>
        <end position="102"/>
    </location>
</feature>
<feature type="compositionally biased region" description="Basic and acidic residues" evidence="1">
    <location>
        <begin position="96"/>
        <end position="114"/>
    </location>
</feature>
<dbReference type="OrthoDB" id="4850726at2759"/>
<dbReference type="InterPro" id="IPR001202">
    <property type="entry name" value="WW_dom"/>
</dbReference>
<dbReference type="Proteomes" id="UP000054516">
    <property type="component" value="Unassembled WGS sequence"/>
</dbReference>
<proteinExistence type="predicted"/>
<name>A0A1W2TKN9_ROSNE</name>
<feature type="region of interest" description="Disordered" evidence="1">
    <location>
        <begin position="92"/>
        <end position="114"/>
    </location>
</feature>
<dbReference type="EMBL" id="DF977462">
    <property type="protein sequence ID" value="GAP88836.1"/>
    <property type="molecule type" value="Genomic_DNA"/>
</dbReference>
<keyword evidence="4" id="KW-1185">Reference proteome</keyword>
<evidence type="ECO:0000259" key="2">
    <source>
        <dbReference type="PROSITE" id="PS50020"/>
    </source>
</evidence>
<protein>
    <submittedName>
        <fullName evidence="3">Putative heterokaryon incompatibility protein</fullName>
    </submittedName>
</protein>
<dbReference type="InterPro" id="IPR010730">
    <property type="entry name" value="HET"/>
</dbReference>
<reference evidence="3" key="1">
    <citation type="submission" date="2016-03" db="EMBL/GenBank/DDBJ databases">
        <title>Draft genome sequence of Rosellinia necatrix.</title>
        <authorList>
            <person name="Kanematsu S."/>
        </authorList>
    </citation>
    <scope>NUCLEOTIDE SEQUENCE [LARGE SCALE GENOMIC DNA]</scope>
    <source>
        <strain evidence="3">W97</strain>
    </source>
</reference>
<dbReference type="Pfam" id="PF26639">
    <property type="entry name" value="Het-6_barrel"/>
    <property type="match status" value="1"/>
</dbReference>
<dbReference type="PANTHER" id="PTHR24148">
    <property type="entry name" value="ANKYRIN REPEAT DOMAIN-CONTAINING PROTEIN 39 HOMOLOG-RELATED"/>
    <property type="match status" value="1"/>
</dbReference>
<accession>A0A1W2TKN9</accession>
<gene>
    <name evidence="3" type="ORF">SAMD00023353_1701080</name>
</gene>
<dbReference type="OMA" id="ERIIWCD"/>
<dbReference type="AlphaFoldDB" id="A0A1W2TKN9"/>
<organism evidence="3">
    <name type="scientific">Rosellinia necatrix</name>
    <name type="common">White root-rot fungus</name>
    <dbReference type="NCBI Taxonomy" id="77044"/>
    <lineage>
        <taxon>Eukaryota</taxon>
        <taxon>Fungi</taxon>
        <taxon>Dikarya</taxon>
        <taxon>Ascomycota</taxon>
        <taxon>Pezizomycotina</taxon>
        <taxon>Sordariomycetes</taxon>
        <taxon>Xylariomycetidae</taxon>
        <taxon>Xylariales</taxon>
        <taxon>Xylariaceae</taxon>
        <taxon>Rosellinia</taxon>
    </lineage>
</organism>
<dbReference type="PROSITE" id="PS50020">
    <property type="entry name" value="WW_DOMAIN_2"/>
    <property type="match status" value="1"/>
</dbReference>
<evidence type="ECO:0000313" key="4">
    <source>
        <dbReference type="Proteomes" id="UP000054516"/>
    </source>
</evidence>
<dbReference type="InterPro" id="IPR052895">
    <property type="entry name" value="HetReg/Transcr_Mod"/>
</dbReference>
<sequence length="755" mass="83457">MATKDGNTSSAIVPAQYQYKPIDPDAGQIRLITLQPGVGDSLLCVSFSNATLPFDAVEPARPDLDPLRKTLPAGWDVATTIGENILFVHQDGQKSSYEHPNDPDGKYREEDWVPRQQPRESCDFEALSYRWGPELPQHVLLVVPGEAPPILRHAPVYGSPPEPTWRVLKIRSNLLEALIALRHAEKPRTLWIDALCIDQLNLQERARHVAKMGMVYKYASRVIVWLGPAADDSDFALETLRLIGRQMEYVTPTKIAAPNSEHPEWIGRLPLTQRQAGALKAVLNRPWFQGLWIWQEIILGHKNAKVVCGDAVVSWHLLRRALILMRETIFSDAKMRDGLLPYPLLFLQYVTYQDTSSPQGMNRLIHGSALSCCSDPRDRIYGFLGLCDQRFAERLRPDYTLTPAEVFANFFLSHLEEYGNLEMIRYCTLNRRDLDAPSWIPDFCNIVARPTQFSLAAGNTRAEASLVKPGVLGVLGVQVTTVKELSEEELDDDQPTIDQAWRAIKAWRALAATCVPAADPSLPSAFFATLYHGFVADLGHRSQSILHSSSYEAEFQRFTTTTTTTSSDDDDDDDDEGVIVVGPSEDELAASVLVNNLLKQVRHHGFMTTADGHIGLAPLGTRPGDVVSALFGCTISMILRPCDGGGGDSEGEDRYKVVGPAFIPGLNDAQGVLGPVPAPWTVRICRPGDVWTFANPATGEETALDPRLGPLPSGWSMVGGDFRNDATGHVSRVDPRCEPDALRRLGAKLKVFHLV</sequence>
<dbReference type="PANTHER" id="PTHR24148:SF82">
    <property type="entry name" value="HETEROKARYON INCOMPATIBILITY DOMAIN-CONTAINING PROTEIN"/>
    <property type="match status" value="1"/>
</dbReference>